<feature type="transmembrane region" description="Helical" evidence="1">
    <location>
        <begin position="20"/>
        <end position="41"/>
    </location>
</feature>
<accession>A0A401LDA2</accession>
<organism evidence="2 3">
    <name type="scientific">Anaerotignum faecicola</name>
    <dbReference type="NCBI Taxonomy" id="2358141"/>
    <lineage>
        <taxon>Bacteria</taxon>
        <taxon>Bacillati</taxon>
        <taxon>Bacillota</taxon>
        <taxon>Clostridia</taxon>
        <taxon>Lachnospirales</taxon>
        <taxon>Anaerotignaceae</taxon>
        <taxon>Anaerotignum</taxon>
    </lineage>
</organism>
<dbReference type="EMBL" id="BHVZ01000001">
    <property type="protein sequence ID" value="GCB29414.1"/>
    <property type="molecule type" value="Genomic_DNA"/>
</dbReference>
<gene>
    <name evidence="2" type="ORF">KGMB03357_10750</name>
</gene>
<keyword evidence="1" id="KW-0472">Membrane</keyword>
<dbReference type="OrthoDB" id="2066355at2"/>
<name>A0A401LDA2_9FIRM</name>
<dbReference type="AlphaFoldDB" id="A0A401LDA2"/>
<proteinExistence type="predicted"/>
<evidence type="ECO:0000313" key="2">
    <source>
        <dbReference type="EMBL" id="GCB29414.1"/>
    </source>
</evidence>
<dbReference type="InterPro" id="IPR046664">
    <property type="entry name" value="DUF6773"/>
</dbReference>
<sequence>MKQYQDERTLQVRNRIYAELMRIMLCVVVLSFCIKTLYFHMGLTQCMTEYILMILAPVYQAVRIRQTEVVLGTGQDSRKRTILDTLLLLLLIPFFLRKSEWTNGDFSALLPPVVFVLLFLAIQYLFSHAEKKRAENLEKRYDAEDETK</sequence>
<keyword evidence="1" id="KW-1133">Transmembrane helix</keyword>
<dbReference type="Proteomes" id="UP000287361">
    <property type="component" value="Unassembled WGS sequence"/>
</dbReference>
<comment type="caution">
    <text evidence="2">The sequence shown here is derived from an EMBL/GenBank/DDBJ whole genome shotgun (WGS) entry which is preliminary data.</text>
</comment>
<keyword evidence="1" id="KW-0812">Transmembrane</keyword>
<evidence type="ECO:0000313" key="3">
    <source>
        <dbReference type="Proteomes" id="UP000287361"/>
    </source>
</evidence>
<dbReference type="GeneID" id="86194070"/>
<keyword evidence="3" id="KW-1185">Reference proteome</keyword>
<evidence type="ECO:0000256" key="1">
    <source>
        <dbReference type="SAM" id="Phobius"/>
    </source>
</evidence>
<feature type="transmembrane region" description="Helical" evidence="1">
    <location>
        <begin position="108"/>
        <end position="126"/>
    </location>
</feature>
<reference evidence="2 3" key="1">
    <citation type="submission" date="2018-10" db="EMBL/GenBank/DDBJ databases">
        <title>Draft Genome Sequence of Anaerotignum sp. KCTC 15736.</title>
        <authorList>
            <person name="Choi S.H."/>
            <person name="Kim J.S."/>
            <person name="Kang S.W."/>
            <person name="Lee J.S."/>
            <person name="Park S.H."/>
        </authorList>
    </citation>
    <scope>NUCLEOTIDE SEQUENCE [LARGE SCALE GENOMIC DNA]</scope>
    <source>
        <strain evidence="2 3">KCTC 15736</strain>
    </source>
</reference>
<dbReference type="RefSeq" id="WP_118582504.1">
    <property type="nucleotide sequence ID" value="NZ_DAVZTY010000099.1"/>
</dbReference>
<dbReference type="Pfam" id="PF20563">
    <property type="entry name" value="DUF6773"/>
    <property type="match status" value="1"/>
</dbReference>
<protein>
    <submittedName>
        <fullName evidence="2">Uncharacterized protein</fullName>
    </submittedName>
</protein>